<name>A0A6J5RNP7_9CAUD</name>
<accession>A0A6J5RNP7</accession>
<dbReference type="EMBL" id="LR796845">
    <property type="protein sequence ID" value="CAB4169460.1"/>
    <property type="molecule type" value="Genomic_DNA"/>
</dbReference>
<organism evidence="3">
    <name type="scientific">uncultured Caudovirales phage</name>
    <dbReference type="NCBI Taxonomy" id="2100421"/>
    <lineage>
        <taxon>Viruses</taxon>
        <taxon>Duplodnaviria</taxon>
        <taxon>Heunggongvirae</taxon>
        <taxon>Uroviricota</taxon>
        <taxon>Caudoviricetes</taxon>
        <taxon>Peduoviridae</taxon>
        <taxon>Maltschvirus</taxon>
        <taxon>Maltschvirus maltsch</taxon>
    </lineage>
</organism>
<evidence type="ECO:0000313" key="3">
    <source>
        <dbReference type="EMBL" id="CAB4195796.1"/>
    </source>
</evidence>
<gene>
    <name evidence="3" type="ORF">UFOVP1296_36</name>
    <name evidence="1" type="ORF">UFOVP471_58</name>
    <name evidence="2" type="ORF">UFOVP890_36</name>
</gene>
<dbReference type="EMBL" id="LR797240">
    <property type="protein sequence ID" value="CAB4195796.1"/>
    <property type="molecule type" value="Genomic_DNA"/>
</dbReference>
<sequence length="238" mass="25248">MTFRHGKNTKILINQYDLSSFFSESSVSQSVETGETTTFTSSAKSYVVGLTDSTMSLKGFYDGDTGAVDEIMEAALATDNEIITVAPEGLVAGSRVTTFNSLFTSYEITSPVADVVSISMEGQTNDRMDRGISLYALTATSATGSSTAIDNATSTTNGGVGQIHVPINTRNGTSTIKIQHSADNSTWADLITFSVVSTTTVTSERVAVTGTVNRYLRVNHTIAGSTGSTTYHANFARR</sequence>
<proteinExistence type="predicted"/>
<evidence type="ECO:0000313" key="1">
    <source>
        <dbReference type="EMBL" id="CAB4144698.1"/>
    </source>
</evidence>
<reference evidence="3" key="1">
    <citation type="submission" date="2020-05" db="EMBL/GenBank/DDBJ databases">
        <authorList>
            <person name="Chiriac C."/>
            <person name="Salcher M."/>
            <person name="Ghai R."/>
            <person name="Kavagutti S V."/>
        </authorList>
    </citation>
    <scope>NUCLEOTIDE SEQUENCE</scope>
</reference>
<evidence type="ECO:0000313" key="2">
    <source>
        <dbReference type="EMBL" id="CAB4169460.1"/>
    </source>
</evidence>
<dbReference type="EMBL" id="LR796438">
    <property type="protein sequence ID" value="CAB4144698.1"/>
    <property type="molecule type" value="Genomic_DNA"/>
</dbReference>
<evidence type="ECO:0008006" key="4">
    <source>
        <dbReference type="Google" id="ProtNLM"/>
    </source>
</evidence>
<protein>
    <recommendedName>
        <fullName evidence="4">Major tail protein</fullName>
    </recommendedName>
</protein>